<reference evidence="2 3" key="1">
    <citation type="journal article" date="2021" name="ISME Commun">
        <title>Automated analysis of genomic sequences facilitates high-throughput and comprehensive description of bacteria.</title>
        <authorList>
            <person name="Hitch T.C.A."/>
        </authorList>
    </citation>
    <scope>NUCLEOTIDE SEQUENCE [LARGE SCALE GENOMIC DNA]</scope>
    <source>
        <strain evidence="2 3">Sanger_109</strain>
    </source>
</reference>
<comment type="caution">
    <text evidence="2">The sequence shown here is derived from an EMBL/GenBank/DDBJ whole genome shotgun (WGS) entry which is preliminary data.</text>
</comment>
<dbReference type="InterPro" id="IPR051448">
    <property type="entry name" value="CdaR-like_regulators"/>
</dbReference>
<feature type="domain" description="PucR C-terminal helix-turn-helix" evidence="1">
    <location>
        <begin position="464"/>
        <end position="512"/>
    </location>
</feature>
<dbReference type="InterPro" id="IPR042070">
    <property type="entry name" value="PucR_C-HTH_sf"/>
</dbReference>
<proteinExistence type="predicted"/>
<dbReference type="Gene3D" id="1.10.10.2840">
    <property type="entry name" value="PucR C-terminal helix-turn-helix domain"/>
    <property type="match status" value="1"/>
</dbReference>
<dbReference type="PANTHER" id="PTHR33744:SF1">
    <property type="entry name" value="DNA-BINDING TRANSCRIPTIONAL ACTIVATOR ADER"/>
    <property type="match status" value="1"/>
</dbReference>
<evidence type="ECO:0000313" key="2">
    <source>
        <dbReference type="EMBL" id="MCU6761693.1"/>
    </source>
</evidence>
<dbReference type="InterPro" id="IPR025736">
    <property type="entry name" value="PucR_C-HTH_dom"/>
</dbReference>
<dbReference type="PANTHER" id="PTHR33744">
    <property type="entry name" value="CARBOHYDRATE DIACID REGULATOR"/>
    <property type="match status" value="1"/>
</dbReference>
<evidence type="ECO:0000313" key="3">
    <source>
        <dbReference type="Proteomes" id="UP001652442"/>
    </source>
</evidence>
<evidence type="ECO:0000259" key="1">
    <source>
        <dbReference type="Pfam" id="PF13556"/>
    </source>
</evidence>
<accession>A0ABT2THL6</accession>
<name>A0ABT2THL6_9FIRM</name>
<gene>
    <name evidence="2" type="ORF">OCV88_04980</name>
</gene>
<dbReference type="Pfam" id="PF13556">
    <property type="entry name" value="HTH_30"/>
    <property type="match status" value="1"/>
</dbReference>
<protein>
    <submittedName>
        <fullName evidence="2">Helix-turn-helix domain-containing protein</fullName>
    </submittedName>
</protein>
<dbReference type="RefSeq" id="WP_158424481.1">
    <property type="nucleotide sequence ID" value="NZ_JAOQJQ010000002.1"/>
</dbReference>
<keyword evidence="3" id="KW-1185">Reference proteome</keyword>
<dbReference type="Proteomes" id="UP001652442">
    <property type="component" value="Unassembled WGS sequence"/>
</dbReference>
<sequence>MQLPLNVLLYRLSPNSRYDIQNTDLSCRFDGIQLFDANETPIENQNFLYLVSEKMLRGYANKFLLEQLMSKCVFLCISSDDDTTILNLNHNLSVILLHTKDSFPLIFNKILNIFREFDEWDKSFHLTLLQGGSLQELLNISSSILVHPMIVFDRNYTILGYLRSPDVSDPFMEQMIKTGYATPEDIRKLREDGLISASEHSANPLINWYCLPDQNCYYSMMYRFKANQHIVGYALIFCCTRHPNTNYLDLMDTVCENLELYFHQDRFTSRSSSEIYEPILTEILEHPELPAKQLQDQIRHIPDLNLNGNFVLSKLAYSEIHKLPFSFVSWNLRTSIPSLKPFVYQNFLYILRDNSRQEDCTCFLTDKEQKIFDEIFSGHLLTCGISQTFFSLADLPLAAAQCREAVLLGSRLFTDSRKFFKFEDIAIFYFLREMKKHMPLPMIASPYYHLLKQYDADHNSDLCEIFYTFLLNGRNINQTSAAIFMHRNTVLNKIKKASAIMNNDFNDYQTQLYYIISYLSDRSPLLN</sequence>
<dbReference type="EMBL" id="JAOQJQ010000002">
    <property type="protein sequence ID" value="MCU6761693.1"/>
    <property type="molecule type" value="Genomic_DNA"/>
</dbReference>
<organism evidence="2 3">
    <name type="scientific">Brotonthovivens ammoniilytica</name>
    <dbReference type="NCBI Taxonomy" id="2981725"/>
    <lineage>
        <taxon>Bacteria</taxon>
        <taxon>Bacillati</taxon>
        <taxon>Bacillota</taxon>
        <taxon>Clostridia</taxon>
        <taxon>Lachnospirales</taxon>
        <taxon>Lachnospiraceae</taxon>
        <taxon>Brotonthovivens</taxon>
    </lineage>
</organism>